<evidence type="ECO:0000313" key="2">
    <source>
        <dbReference type="EMBL" id="PAV05193.1"/>
    </source>
</evidence>
<dbReference type="InterPro" id="IPR013561">
    <property type="entry name" value="FilR1_middle_dom"/>
</dbReference>
<dbReference type="InterPro" id="IPR036388">
    <property type="entry name" value="WH-like_DNA-bd_sf"/>
</dbReference>
<sequence length="267" mass="30544">MNSKGIYEQYDEAADLLKFLTSSNVRTGILLSLNESSKNLTGLKQDLNLESSTIIHGTSKLEKRDLIFKNGEKYSLSQIGKIFALKLINLIKTIDTIKSHEKLWLNHEIDRIPEELLLKIGDLNDSILIKSDFTNINKPHTNFIQLLKQTKKMKGVSPVYHPDFPEIIATLISKGVDIQLIVTISILKILNRGILNELLSKKNFKLYVIDEEVREAFTVTDNFISFGLFIVDGIYDYSMDLISDDKNAIVWGQKLFEYYLKKSKKVN</sequence>
<dbReference type="RefSeq" id="WP_083241037.1">
    <property type="nucleotide sequence ID" value="NZ_LMVM01000012.1"/>
</dbReference>
<proteinExistence type="predicted"/>
<name>A0A2A2H7H3_METBR</name>
<evidence type="ECO:0000313" key="3">
    <source>
        <dbReference type="Proteomes" id="UP000217784"/>
    </source>
</evidence>
<keyword evidence="3" id="KW-1185">Reference proteome</keyword>
<protein>
    <recommendedName>
        <fullName evidence="1">Methanogenesis regulatory protein FilR1 middle domain-containing protein</fullName>
    </recommendedName>
</protein>
<dbReference type="Pfam" id="PF08350">
    <property type="entry name" value="FilR1_middle"/>
    <property type="match status" value="1"/>
</dbReference>
<gene>
    <name evidence="2" type="ORF">ASJ80_12980</name>
</gene>
<dbReference type="InterPro" id="IPR016490">
    <property type="entry name" value="Tscrpt_reg_HTH_AF0396-typ3"/>
</dbReference>
<dbReference type="AlphaFoldDB" id="A0A2A2H7H3"/>
<dbReference type="OrthoDB" id="11410at2157"/>
<accession>A0A2A2H7H3</accession>
<reference evidence="2 3" key="1">
    <citation type="journal article" date="2017" name="BMC Genomics">
        <title>Genomic analysis of methanogenic archaea reveals a shift towards energy conservation.</title>
        <authorList>
            <person name="Gilmore S.P."/>
            <person name="Henske J.K."/>
            <person name="Sexton J.A."/>
            <person name="Solomon K.V."/>
            <person name="Seppala S."/>
            <person name="Yoo J.I."/>
            <person name="Huyett L.M."/>
            <person name="Pressman A."/>
            <person name="Cogan J.Z."/>
            <person name="Kivenson V."/>
            <person name="Peng X."/>
            <person name="Tan Y."/>
            <person name="Valentine D.L."/>
            <person name="O'Malley M.A."/>
        </authorList>
    </citation>
    <scope>NUCLEOTIDE SEQUENCE [LARGE SCALE GENOMIC DNA]</scope>
    <source>
        <strain evidence="2 3">M.o.H.</strain>
    </source>
</reference>
<dbReference type="EMBL" id="LMVM01000012">
    <property type="protein sequence ID" value="PAV05193.1"/>
    <property type="molecule type" value="Genomic_DNA"/>
</dbReference>
<organism evidence="2 3">
    <name type="scientific">Methanobacterium bryantii</name>
    <dbReference type="NCBI Taxonomy" id="2161"/>
    <lineage>
        <taxon>Archaea</taxon>
        <taxon>Methanobacteriati</taxon>
        <taxon>Methanobacteriota</taxon>
        <taxon>Methanomada group</taxon>
        <taxon>Methanobacteria</taxon>
        <taxon>Methanobacteriales</taxon>
        <taxon>Methanobacteriaceae</taxon>
        <taxon>Methanobacterium</taxon>
    </lineage>
</organism>
<comment type="caution">
    <text evidence="2">The sequence shown here is derived from an EMBL/GenBank/DDBJ whole genome shotgun (WGS) entry which is preliminary data.</text>
</comment>
<dbReference type="PIRSF" id="PIRSF006692">
    <property type="entry name" value="TF_HTH_AF0396_prd"/>
    <property type="match status" value="1"/>
</dbReference>
<dbReference type="InterPro" id="IPR036390">
    <property type="entry name" value="WH_DNA-bd_sf"/>
</dbReference>
<dbReference type="SUPFAM" id="SSF46785">
    <property type="entry name" value="Winged helix' DNA-binding domain"/>
    <property type="match status" value="1"/>
</dbReference>
<dbReference type="Proteomes" id="UP000217784">
    <property type="component" value="Unassembled WGS sequence"/>
</dbReference>
<feature type="domain" description="Methanogenesis regulatory protein FilR1 middle" evidence="1">
    <location>
        <begin position="136"/>
        <end position="261"/>
    </location>
</feature>
<dbReference type="Gene3D" id="1.10.10.10">
    <property type="entry name" value="Winged helix-like DNA-binding domain superfamily/Winged helix DNA-binding domain"/>
    <property type="match status" value="1"/>
</dbReference>
<evidence type="ECO:0000259" key="1">
    <source>
        <dbReference type="Pfam" id="PF08350"/>
    </source>
</evidence>